<dbReference type="Proteomes" id="UP000245506">
    <property type="component" value="Unassembled WGS sequence"/>
</dbReference>
<sequence>MDIHEYFPRWQSMTVTLYVHHEKQYKVVYSVDILTKPITLTLSHLLGAIDGRFRLKKKLNGTK</sequence>
<evidence type="ECO:0000313" key="2">
    <source>
        <dbReference type="Proteomes" id="UP000245506"/>
    </source>
</evidence>
<gene>
    <name evidence="1" type="ORF">DKT75_00760</name>
</gene>
<dbReference type="AlphaFoldDB" id="A0A317CM72"/>
<dbReference type="EMBL" id="QGKL01000004">
    <property type="protein sequence ID" value="PWQ99634.1"/>
    <property type="molecule type" value="Genomic_DNA"/>
</dbReference>
<name>A0A317CM72_9GAMM</name>
<protein>
    <submittedName>
        <fullName evidence="1">Uncharacterized protein</fullName>
    </submittedName>
</protein>
<reference evidence="1 2" key="1">
    <citation type="submission" date="2018-05" db="EMBL/GenBank/DDBJ databases">
        <title>Leucothrix arctica sp. nov., isolated from Arctic seawater.</title>
        <authorList>
            <person name="Choi A."/>
            <person name="Baek K."/>
        </authorList>
    </citation>
    <scope>NUCLEOTIDE SEQUENCE [LARGE SCALE GENOMIC DNA]</scope>
    <source>
        <strain evidence="1 2">IMCC9719</strain>
    </source>
</reference>
<comment type="caution">
    <text evidence="1">The sequence shown here is derived from an EMBL/GenBank/DDBJ whole genome shotgun (WGS) entry which is preliminary data.</text>
</comment>
<organism evidence="1 2">
    <name type="scientific">Leucothrix arctica</name>
    <dbReference type="NCBI Taxonomy" id="1481894"/>
    <lineage>
        <taxon>Bacteria</taxon>
        <taxon>Pseudomonadati</taxon>
        <taxon>Pseudomonadota</taxon>
        <taxon>Gammaproteobacteria</taxon>
        <taxon>Thiotrichales</taxon>
        <taxon>Thiotrichaceae</taxon>
        <taxon>Leucothrix</taxon>
    </lineage>
</organism>
<proteinExistence type="predicted"/>
<accession>A0A317CM72</accession>
<keyword evidence="2" id="KW-1185">Reference proteome</keyword>
<evidence type="ECO:0000313" key="1">
    <source>
        <dbReference type="EMBL" id="PWQ99634.1"/>
    </source>
</evidence>